<organism evidence="2">
    <name type="scientific">uncultured marine group II/III euryarchaeote AD1000_44_A01</name>
    <dbReference type="NCBI Taxonomy" id="1457773"/>
    <lineage>
        <taxon>Archaea</taxon>
        <taxon>Methanobacteriati</taxon>
        <taxon>Methanobacteriota</taxon>
        <taxon>environmental samples</taxon>
    </lineage>
</organism>
<dbReference type="Pfam" id="PF01895">
    <property type="entry name" value="PhoU"/>
    <property type="match status" value="1"/>
</dbReference>
<reference evidence="2" key="1">
    <citation type="journal article" date="2014" name="Genome Biol. Evol.">
        <title>Pangenome evidence for extensive interdomain horizontal transfer affecting lineage core and shell genes in uncultured planktonic thaumarchaeota and euryarchaeota.</title>
        <authorList>
            <person name="Deschamps P."/>
            <person name="Zivanovic Y."/>
            <person name="Moreira D."/>
            <person name="Rodriguez-Valera F."/>
            <person name="Lopez-Garcia P."/>
        </authorList>
    </citation>
    <scope>NUCLEOTIDE SEQUENCE</scope>
</reference>
<dbReference type="SUPFAM" id="SSF109755">
    <property type="entry name" value="PhoU-like"/>
    <property type="match status" value="1"/>
</dbReference>
<dbReference type="PANTHER" id="PTHR42930">
    <property type="entry name" value="PHOSPHATE-SPECIFIC TRANSPORT SYSTEM ACCESSORY PROTEIN PHOU"/>
    <property type="match status" value="1"/>
</dbReference>
<accession>A0A075FXG0</accession>
<dbReference type="AlphaFoldDB" id="A0A075FXG0"/>
<dbReference type="EMBL" id="KF900415">
    <property type="protein sequence ID" value="AIE94156.1"/>
    <property type="molecule type" value="Genomic_DNA"/>
</dbReference>
<sequence length="318" mass="36503">MEHDLAAKDEVRIEWRPSGSLRVNAETSTVRKRRQVEIDLEETGKEFILDHLIGAYLSGAQNIRITSKSGIDREHRRELRKFIQTTRGIEISTESDYKIEMITLLNPGEMPLHSSINRMYLLVSTQIRDVVEVLSGGDLTILEDSEEREKEVDALRLLLERQVGQILESATIETSFGTTRWEAAELSNIVRTLERIGDHCYILSRLCINQDVPKTLSTAELPVSVITVWQSSIKQLIANLRKRKVKEIHDAKSNLELAIMNLREYEDSLWDLKLQSTDALFLDKLSESLRRILAYTVDMAEILINIHTHRNSIEVTIE</sequence>
<feature type="domain" description="PhoU" evidence="1">
    <location>
        <begin position="116"/>
        <end position="201"/>
    </location>
</feature>
<dbReference type="GO" id="GO:0030643">
    <property type="term" value="P:intracellular phosphate ion homeostasis"/>
    <property type="evidence" value="ECO:0007669"/>
    <property type="project" value="InterPro"/>
</dbReference>
<proteinExistence type="predicted"/>
<dbReference type="GO" id="GO:0045936">
    <property type="term" value="P:negative regulation of phosphate metabolic process"/>
    <property type="evidence" value="ECO:0007669"/>
    <property type="project" value="InterPro"/>
</dbReference>
<name>A0A075FXG0_9EURY</name>
<protein>
    <submittedName>
        <fullName evidence="2">Phosphate uptake regulator</fullName>
    </submittedName>
</protein>
<dbReference type="Gene3D" id="1.20.58.220">
    <property type="entry name" value="Phosphate transport system protein phou homolog 2, domain 2"/>
    <property type="match status" value="1"/>
</dbReference>
<evidence type="ECO:0000259" key="1">
    <source>
        <dbReference type="Pfam" id="PF01895"/>
    </source>
</evidence>
<dbReference type="InterPro" id="IPR026022">
    <property type="entry name" value="PhoU_dom"/>
</dbReference>
<dbReference type="PANTHER" id="PTHR42930:SF2">
    <property type="entry name" value="PHOU DOMAIN-CONTAINING PROTEIN"/>
    <property type="match status" value="1"/>
</dbReference>
<dbReference type="InterPro" id="IPR028366">
    <property type="entry name" value="PhoU"/>
</dbReference>
<dbReference type="InterPro" id="IPR038078">
    <property type="entry name" value="PhoU-like_sf"/>
</dbReference>
<evidence type="ECO:0000313" key="2">
    <source>
        <dbReference type="EMBL" id="AIE94156.1"/>
    </source>
</evidence>